<comment type="caution">
    <text evidence="2">The sequence shown here is derived from an EMBL/GenBank/DDBJ whole genome shotgun (WGS) entry which is preliminary data.</text>
</comment>
<dbReference type="AlphaFoldDB" id="A0A7W8XVJ5"/>
<sequence>MSVANIIDRTIGYFAPESGLRRIKNRAAMEIMSRGYAAAETSRLKSGRRARSTSADAEISRAGRTLRDRMRDLVRNNPYAAHAVAQLVSHAIGDGIVPRAKDKKVNELFDEWSKVCDADGDLDFYGLQSLAVRGMFESGDGLVRRRRRRLEDGLPVPLQLQVLETDLIDSSREGILSGSGKVIQGIEFDAIGRKRAYWMFGSHPGNSFFDPMSSVISKPVLASEIAHVFEKQRTQVRGTPWGVPAMDDMHDLAKYEESELVRKRLESCLVGVMSGGEEQDTLGTPVEEGTGKPLQPGVYNARGERVEKFEPGSFYNAVGGRRLDFSQPAATGGYDPYKVSMLHTIAAGWRMPYFILAGRLDKVNYSSGKIGIETFKRIISELQWKFIIPMLLQPIWDWFCEAAYFAGLIKSPKVPVKWSPPRFYSADPLKDTNAKVKEVRAGFRSHASVIAESGEDPDEVIAEIAEFQRKIDKLGLVFDTDARRVSQAGQLQQGWDDDPPDKAEESQDDDET</sequence>
<name>A0A7W8XVJ5_9HYPH</name>
<dbReference type="Pfam" id="PF05136">
    <property type="entry name" value="Phage_portal_2"/>
    <property type="match status" value="1"/>
</dbReference>
<dbReference type="RefSeq" id="WP_107108820.1">
    <property type="nucleotide sequence ID" value="NZ_JACHBI010000012.1"/>
</dbReference>
<keyword evidence="3" id="KW-1185">Reference proteome</keyword>
<gene>
    <name evidence="2" type="ORF">GGD50_005016</name>
</gene>
<evidence type="ECO:0000313" key="2">
    <source>
        <dbReference type="EMBL" id="MBB5576373.1"/>
    </source>
</evidence>
<evidence type="ECO:0000313" key="3">
    <source>
        <dbReference type="Proteomes" id="UP000549882"/>
    </source>
</evidence>
<dbReference type="GO" id="GO:0019068">
    <property type="term" value="P:virion assembly"/>
    <property type="evidence" value="ECO:0007669"/>
    <property type="project" value="InterPro"/>
</dbReference>
<evidence type="ECO:0000256" key="1">
    <source>
        <dbReference type="SAM" id="MobiDB-lite"/>
    </source>
</evidence>
<feature type="region of interest" description="Disordered" evidence="1">
    <location>
        <begin position="485"/>
        <end position="512"/>
    </location>
</feature>
<accession>A0A7W8XVJ5</accession>
<dbReference type="InterPro" id="IPR006429">
    <property type="entry name" value="Phage_lambda_portal"/>
</dbReference>
<protein>
    <submittedName>
        <fullName evidence="2">Lambda family phage portal protein</fullName>
    </submittedName>
</protein>
<dbReference type="NCBIfam" id="TIGR01539">
    <property type="entry name" value="portal_lambda"/>
    <property type="match status" value="1"/>
</dbReference>
<dbReference type="GO" id="GO:0005198">
    <property type="term" value="F:structural molecule activity"/>
    <property type="evidence" value="ECO:0007669"/>
    <property type="project" value="InterPro"/>
</dbReference>
<reference evidence="2 3" key="1">
    <citation type="submission" date="2020-08" db="EMBL/GenBank/DDBJ databases">
        <title>Genomic Encyclopedia of Type Strains, Phase IV (KMG-V): Genome sequencing to study the core and pangenomes of soil and plant-associated prokaryotes.</title>
        <authorList>
            <person name="Whitman W."/>
        </authorList>
    </citation>
    <scope>NUCLEOTIDE SEQUENCE [LARGE SCALE GENOMIC DNA]</scope>
    <source>
        <strain evidence="2 3">SEMIA 4064</strain>
    </source>
</reference>
<dbReference type="EMBL" id="JACHBI010000012">
    <property type="protein sequence ID" value="MBB5576373.1"/>
    <property type="molecule type" value="Genomic_DNA"/>
</dbReference>
<organism evidence="2 3">
    <name type="scientific">Rhizobium paranaense</name>
    <dbReference type="NCBI Taxonomy" id="1650438"/>
    <lineage>
        <taxon>Bacteria</taxon>
        <taxon>Pseudomonadati</taxon>
        <taxon>Pseudomonadota</taxon>
        <taxon>Alphaproteobacteria</taxon>
        <taxon>Hyphomicrobiales</taxon>
        <taxon>Rhizobiaceae</taxon>
        <taxon>Rhizobium/Agrobacterium group</taxon>
        <taxon>Rhizobium</taxon>
    </lineage>
</organism>
<dbReference type="Proteomes" id="UP000549882">
    <property type="component" value="Unassembled WGS sequence"/>
</dbReference>
<proteinExistence type="predicted"/>